<comment type="caution">
    <text evidence="7">The sequence shown here is derived from an EMBL/GenBank/DDBJ whole genome shotgun (WGS) entry which is preliminary data.</text>
</comment>
<dbReference type="SMART" id="SM00177">
    <property type="entry name" value="ARF"/>
    <property type="match status" value="1"/>
</dbReference>
<feature type="binding site" evidence="5">
    <location>
        <position position="49"/>
    </location>
    <ligand>
        <name>Mg(2+)</name>
        <dbReference type="ChEBI" id="CHEBI:18420"/>
    </ligand>
</feature>
<dbReference type="NCBIfam" id="TIGR00231">
    <property type="entry name" value="small_GTP"/>
    <property type="match status" value="1"/>
</dbReference>
<dbReference type="PROSITE" id="PS51417">
    <property type="entry name" value="ARF"/>
    <property type="match status" value="1"/>
</dbReference>
<dbReference type="PROSITE" id="PS51419">
    <property type="entry name" value="RAB"/>
    <property type="match status" value="1"/>
</dbReference>
<evidence type="ECO:0000256" key="4">
    <source>
        <dbReference type="PIRSR" id="PIRSR606689-1"/>
    </source>
</evidence>
<dbReference type="InterPro" id="IPR024156">
    <property type="entry name" value="Small_GTPase_ARF"/>
</dbReference>
<comment type="similarity">
    <text evidence="1 6">Belongs to the small GTPase superfamily. Arf family.</text>
</comment>
<dbReference type="InterPro" id="IPR005225">
    <property type="entry name" value="Small_GTP-bd"/>
</dbReference>
<dbReference type="PRINTS" id="PR00328">
    <property type="entry name" value="SAR1GTPBP"/>
</dbReference>
<feature type="binding site" evidence="5">
    <location>
        <position position="31"/>
    </location>
    <ligand>
        <name>Mg(2+)</name>
        <dbReference type="ChEBI" id="CHEBI:18420"/>
    </ligand>
</feature>
<dbReference type="Gene3D" id="3.40.50.300">
    <property type="entry name" value="P-loop containing nucleotide triphosphate hydrolases"/>
    <property type="match status" value="1"/>
</dbReference>
<evidence type="ECO:0000256" key="5">
    <source>
        <dbReference type="PIRSR" id="PIRSR606689-2"/>
    </source>
</evidence>
<evidence type="ECO:0000313" key="7">
    <source>
        <dbReference type="EMBL" id="KAK4534030.1"/>
    </source>
</evidence>
<dbReference type="FunFam" id="3.40.50.300:FF:001166">
    <property type="entry name" value="ADP-ribosylation factor D"/>
    <property type="match status" value="1"/>
</dbReference>
<dbReference type="SMART" id="SM00175">
    <property type="entry name" value="RAB"/>
    <property type="match status" value="1"/>
</dbReference>
<dbReference type="GO" id="GO:0046872">
    <property type="term" value="F:metal ion binding"/>
    <property type="evidence" value="ECO:0007669"/>
    <property type="project" value="UniProtKB-KW"/>
</dbReference>
<keyword evidence="3 4" id="KW-0342">GTP-binding</keyword>
<evidence type="ECO:0000313" key="8">
    <source>
        <dbReference type="Proteomes" id="UP001301350"/>
    </source>
</evidence>
<dbReference type="GO" id="GO:0005525">
    <property type="term" value="F:GTP binding"/>
    <property type="evidence" value="ECO:0007669"/>
    <property type="project" value="UniProtKB-KW"/>
</dbReference>
<proteinExistence type="inferred from homology"/>
<dbReference type="AlphaFoldDB" id="A0AAV9IPL7"/>
<keyword evidence="8" id="KW-1185">Reference proteome</keyword>
<dbReference type="SMART" id="SM00178">
    <property type="entry name" value="SAR"/>
    <property type="match status" value="1"/>
</dbReference>
<evidence type="ECO:0000256" key="1">
    <source>
        <dbReference type="ARBA" id="ARBA00010290"/>
    </source>
</evidence>
<dbReference type="EMBL" id="JANCYW010000001">
    <property type="protein sequence ID" value="KAK4534030.1"/>
    <property type="molecule type" value="Genomic_DNA"/>
</dbReference>
<reference evidence="7 8" key="1">
    <citation type="submission" date="2022-07" db="EMBL/GenBank/DDBJ databases">
        <title>Genome-wide signatures of adaptation to extreme environments.</title>
        <authorList>
            <person name="Cho C.H."/>
            <person name="Yoon H.S."/>
        </authorList>
    </citation>
    <scope>NUCLEOTIDE SEQUENCE [LARGE SCALE GENOMIC DNA]</scope>
    <source>
        <strain evidence="7 8">DBV 063 E5</strain>
    </source>
</reference>
<name>A0AAV9IPL7_CYACA</name>
<dbReference type="PANTHER" id="PTHR11711">
    <property type="entry name" value="ADP RIBOSYLATION FACTOR-RELATED"/>
    <property type="match status" value="1"/>
</dbReference>
<evidence type="ECO:0000256" key="6">
    <source>
        <dbReference type="RuleBase" id="RU003925"/>
    </source>
</evidence>
<gene>
    <name evidence="7" type="ORF">CDCA_CDCA01G0055</name>
</gene>
<sequence length="178" mass="19926">MGQLFSRLIRSVFGGKEVRALILGLDNAGKTTILYKMLDPGSQLEHTPTVGFNLETLQVGGLKLQCWDLGGQESIRPFWRSYFFHQEAVLFVVDSADTERMEVARQELHSILQEPELENAVVLVLANKQDREGARSVADVSDHLRLSGLQRTWTVMGTSALKGEGLREAFAWLAQQLK</sequence>
<evidence type="ECO:0000256" key="3">
    <source>
        <dbReference type="ARBA" id="ARBA00023134"/>
    </source>
</evidence>
<dbReference type="Pfam" id="PF00025">
    <property type="entry name" value="Arf"/>
    <property type="match status" value="1"/>
</dbReference>
<keyword evidence="5" id="KW-0479">Metal-binding</keyword>
<feature type="binding site" evidence="4">
    <location>
        <position position="71"/>
    </location>
    <ligand>
        <name>GTP</name>
        <dbReference type="ChEBI" id="CHEBI:37565"/>
    </ligand>
</feature>
<organism evidence="7 8">
    <name type="scientific">Cyanidium caldarium</name>
    <name type="common">Red alga</name>
    <dbReference type="NCBI Taxonomy" id="2771"/>
    <lineage>
        <taxon>Eukaryota</taxon>
        <taxon>Rhodophyta</taxon>
        <taxon>Bangiophyceae</taxon>
        <taxon>Cyanidiales</taxon>
        <taxon>Cyanidiaceae</taxon>
        <taxon>Cyanidium</taxon>
    </lineage>
</organism>
<keyword evidence="2 4" id="KW-0547">Nucleotide-binding</keyword>
<evidence type="ECO:0000256" key="2">
    <source>
        <dbReference type="ARBA" id="ARBA00022741"/>
    </source>
</evidence>
<accession>A0AAV9IPL7</accession>
<dbReference type="GO" id="GO:0003924">
    <property type="term" value="F:GTPase activity"/>
    <property type="evidence" value="ECO:0007669"/>
    <property type="project" value="InterPro"/>
</dbReference>
<dbReference type="SUPFAM" id="SSF52540">
    <property type="entry name" value="P-loop containing nucleoside triphosphate hydrolases"/>
    <property type="match status" value="1"/>
</dbReference>
<feature type="binding site" evidence="4">
    <location>
        <begin position="24"/>
        <end position="31"/>
    </location>
    <ligand>
        <name>GTP</name>
        <dbReference type="ChEBI" id="CHEBI:37565"/>
    </ligand>
</feature>
<keyword evidence="5" id="KW-0460">Magnesium</keyword>
<protein>
    <submittedName>
        <fullName evidence="7">Uncharacterized protein</fullName>
    </submittedName>
</protein>
<feature type="binding site" evidence="4">
    <location>
        <begin position="127"/>
        <end position="130"/>
    </location>
    <ligand>
        <name>GTP</name>
        <dbReference type="ChEBI" id="CHEBI:37565"/>
    </ligand>
</feature>
<dbReference type="InterPro" id="IPR006689">
    <property type="entry name" value="Small_GTPase_ARF/SAR"/>
</dbReference>
<dbReference type="Proteomes" id="UP001301350">
    <property type="component" value="Unassembled WGS sequence"/>
</dbReference>
<dbReference type="InterPro" id="IPR027417">
    <property type="entry name" value="P-loop_NTPase"/>
</dbReference>